<evidence type="ECO:0000313" key="3">
    <source>
        <dbReference type="Proteomes" id="UP000749559"/>
    </source>
</evidence>
<feature type="compositionally biased region" description="Polar residues" evidence="1">
    <location>
        <begin position="210"/>
        <end position="224"/>
    </location>
</feature>
<comment type="caution">
    <text evidence="2">The sequence shown here is derived from an EMBL/GenBank/DDBJ whole genome shotgun (WGS) entry which is preliminary data.</text>
</comment>
<organism evidence="2 3">
    <name type="scientific">Owenia fusiformis</name>
    <name type="common">Polychaete worm</name>
    <dbReference type="NCBI Taxonomy" id="6347"/>
    <lineage>
        <taxon>Eukaryota</taxon>
        <taxon>Metazoa</taxon>
        <taxon>Spiralia</taxon>
        <taxon>Lophotrochozoa</taxon>
        <taxon>Annelida</taxon>
        <taxon>Polychaeta</taxon>
        <taxon>Sedentaria</taxon>
        <taxon>Canalipalpata</taxon>
        <taxon>Sabellida</taxon>
        <taxon>Oweniida</taxon>
        <taxon>Oweniidae</taxon>
        <taxon>Owenia</taxon>
    </lineage>
</organism>
<feature type="non-terminal residue" evidence="2">
    <location>
        <position position="315"/>
    </location>
</feature>
<reference evidence="2" key="1">
    <citation type="submission" date="2022-03" db="EMBL/GenBank/DDBJ databases">
        <authorList>
            <person name="Martin C."/>
        </authorList>
    </citation>
    <scope>NUCLEOTIDE SEQUENCE</scope>
</reference>
<proteinExistence type="predicted"/>
<dbReference type="Proteomes" id="UP000749559">
    <property type="component" value="Unassembled WGS sequence"/>
</dbReference>
<accession>A0A8J1Y5B2</accession>
<feature type="compositionally biased region" description="Polar residues" evidence="1">
    <location>
        <begin position="232"/>
        <end position="250"/>
    </location>
</feature>
<evidence type="ECO:0000313" key="2">
    <source>
        <dbReference type="EMBL" id="CAH1793155.1"/>
    </source>
</evidence>
<feature type="region of interest" description="Disordered" evidence="1">
    <location>
        <begin position="69"/>
        <end position="92"/>
    </location>
</feature>
<dbReference type="EMBL" id="CAIIXF020000008">
    <property type="protein sequence ID" value="CAH1793155.1"/>
    <property type="molecule type" value="Genomic_DNA"/>
</dbReference>
<name>A0A8J1Y5B2_OWEFU</name>
<gene>
    <name evidence="2" type="ORF">OFUS_LOCUS18037</name>
</gene>
<dbReference type="AlphaFoldDB" id="A0A8J1Y5B2"/>
<feature type="region of interest" description="Disordered" evidence="1">
    <location>
        <begin position="180"/>
        <end position="296"/>
    </location>
</feature>
<feature type="compositionally biased region" description="Basic and acidic residues" evidence="1">
    <location>
        <begin position="71"/>
        <end position="80"/>
    </location>
</feature>
<sequence>SIHIFVNIRKQQRTDRMVVCAKYKTKGLVCGAEFPTKEELDQHDINQHQYVYCQFKYCKFMLRGRTTKTRQRMDRHERNHAEKRKHFPNGHKDIQSPLVTLKQLPKPLMAITVPPQISASTTSVSKNFTSVSPWTKSTLPITCPDKILDSDQETEIYEHDQMSLGELRGRITAIRAKSSTTYKRKLREISSSDSDTGSDSDTEKKGEQVESPNASPVRSPSSDTESCKLDNESSTPATEQPSGVLSVTESVQDHMPPSSPEVLRPESPNMDIIIQSKPLDLSMKRPTPQKKTKVSYKQPCQCGKSIQYITINIGK</sequence>
<evidence type="ECO:0000256" key="1">
    <source>
        <dbReference type="SAM" id="MobiDB-lite"/>
    </source>
</evidence>
<keyword evidence="3" id="KW-1185">Reference proteome</keyword>
<protein>
    <submittedName>
        <fullName evidence="2">Uncharacterized protein</fullName>
    </submittedName>
</protein>